<dbReference type="Proteomes" id="UP000092698">
    <property type="component" value="Chromosome"/>
</dbReference>
<dbReference type="EMBL" id="CP016545">
    <property type="protein sequence ID" value="ANU07565.1"/>
    <property type="molecule type" value="Genomic_DNA"/>
</dbReference>
<evidence type="ECO:0000256" key="1">
    <source>
        <dbReference type="ARBA" id="ARBA00004370"/>
    </source>
</evidence>
<dbReference type="GO" id="GO:0006629">
    <property type="term" value="P:lipid metabolic process"/>
    <property type="evidence" value="ECO:0007669"/>
    <property type="project" value="UniProtKB-KW"/>
</dbReference>
<evidence type="ECO:0000256" key="6">
    <source>
        <dbReference type="ARBA" id="ARBA00023136"/>
    </source>
</evidence>
<dbReference type="KEGG" id="anh:A6F65_01258"/>
<accession>A0A1C7D7Z6</accession>
<dbReference type="CDD" id="cd07989">
    <property type="entry name" value="LPLAT_AGPAT-like"/>
    <property type="match status" value="1"/>
</dbReference>
<dbReference type="GO" id="GO:0016020">
    <property type="term" value="C:membrane"/>
    <property type="evidence" value="ECO:0007669"/>
    <property type="project" value="UniProtKB-SubCell"/>
</dbReference>
<evidence type="ECO:0000313" key="11">
    <source>
        <dbReference type="Proteomes" id="UP000092698"/>
    </source>
</evidence>
<evidence type="ECO:0000256" key="4">
    <source>
        <dbReference type="ARBA" id="ARBA00022989"/>
    </source>
</evidence>
<evidence type="ECO:0000256" key="7">
    <source>
        <dbReference type="ARBA" id="ARBA00023315"/>
    </source>
</evidence>
<dbReference type="PATRIC" id="fig|645517.4.peg.1251"/>
<reference evidence="10 11" key="1">
    <citation type="submission" date="2016-07" db="EMBL/GenBank/DDBJ databases">
        <title>Complete genome sequence of Altererythrobacter namhicola JCM 16345T, containing esterase-encoding genes.</title>
        <authorList>
            <person name="Cheng H."/>
            <person name="Wu Y.-H."/>
            <person name="Jian S.-L."/>
            <person name="Huo Y.-Y."/>
            <person name="Wang C.-S."/>
            <person name="Xu X.-W."/>
        </authorList>
    </citation>
    <scope>NUCLEOTIDE SEQUENCE [LARGE SCALE GENOMIC DNA]</scope>
    <source>
        <strain evidence="10 11">JCM 16345</strain>
    </source>
</reference>
<dbReference type="Pfam" id="PF01553">
    <property type="entry name" value="Acyltransferase"/>
    <property type="match status" value="1"/>
</dbReference>
<gene>
    <name evidence="10" type="ORF">A6F65_01258</name>
</gene>
<dbReference type="SUPFAM" id="SSF69593">
    <property type="entry name" value="Glycerol-3-phosphate (1)-acyltransferase"/>
    <property type="match status" value="1"/>
</dbReference>
<dbReference type="InterPro" id="IPR002123">
    <property type="entry name" value="Plipid/glycerol_acylTrfase"/>
</dbReference>
<protein>
    <submittedName>
        <fullName evidence="10">2-acyl-glycerophospho-ethanolamine acyltransferase</fullName>
    </submittedName>
</protein>
<keyword evidence="5" id="KW-0443">Lipid metabolism</keyword>
<dbReference type="AlphaFoldDB" id="A0A1C7D7Z6"/>
<keyword evidence="2 10" id="KW-0808">Transferase</keyword>
<keyword evidence="6 8" id="KW-0472">Membrane</keyword>
<dbReference type="GO" id="GO:0016746">
    <property type="term" value="F:acyltransferase activity"/>
    <property type="evidence" value="ECO:0007669"/>
    <property type="project" value="UniProtKB-KW"/>
</dbReference>
<feature type="domain" description="Phospholipid/glycerol acyltransferase" evidence="9">
    <location>
        <begin position="78"/>
        <end position="192"/>
    </location>
</feature>
<evidence type="ECO:0000256" key="3">
    <source>
        <dbReference type="ARBA" id="ARBA00022692"/>
    </source>
</evidence>
<dbReference type="OrthoDB" id="9806880at2"/>
<dbReference type="SMART" id="SM00563">
    <property type="entry name" value="PlsC"/>
    <property type="match status" value="1"/>
</dbReference>
<proteinExistence type="predicted"/>
<sequence>MTQASETVAVTRAIGPLGWVLVTLRVAMLGVLLITFAPLHLIWRALGRGRFFASNFLGAVSFVCGISIREHGRRVPGAMQLANHVSWMDIPALARASGSAFVAHDGLAAFPFLKWLCEMNDTVFVARHKRTSVTEQVEQLREAMRGKGTLTLFPEGTTSDGTGVLPFKSSLLSALDPLPEGMAVQPVVLEYGGVPDTAWVEESGPQNFKKILARTRPVQLDIHFLPELTGAQAANRKVMAQVAQEAIAAKLAAERS</sequence>
<keyword evidence="7 10" id="KW-0012">Acyltransferase</keyword>
<feature type="transmembrane region" description="Helical" evidence="8">
    <location>
        <begin position="17"/>
        <end position="39"/>
    </location>
</feature>
<evidence type="ECO:0000256" key="2">
    <source>
        <dbReference type="ARBA" id="ARBA00022679"/>
    </source>
</evidence>
<keyword evidence="3 8" id="KW-0812">Transmembrane</keyword>
<keyword evidence="11" id="KW-1185">Reference proteome</keyword>
<dbReference type="PANTHER" id="PTHR23063:SF52">
    <property type="entry name" value="LYSOPHOSPHATIDYLCHOLINE ACYLTRANSFERASE"/>
    <property type="match status" value="1"/>
</dbReference>
<dbReference type="RefSeq" id="WP_067786889.1">
    <property type="nucleotide sequence ID" value="NZ_CP016545.1"/>
</dbReference>
<dbReference type="STRING" id="645517.A6F65_01258"/>
<evidence type="ECO:0000259" key="9">
    <source>
        <dbReference type="SMART" id="SM00563"/>
    </source>
</evidence>
<name>A0A1C7D7Z6_9SPHN</name>
<comment type="subcellular location">
    <subcellularLocation>
        <location evidence="1">Membrane</location>
    </subcellularLocation>
</comment>
<evidence type="ECO:0000256" key="8">
    <source>
        <dbReference type="SAM" id="Phobius"/>
    </source>
</evidence>
<organism evidence="10 11">
    <name type="scientific">Paraurantiacibacter namhicola</name>
    <dbReference type="NCBI Taxonomy" id="645517"/>
    <lineage>
        <taxon>Bacteria</taxon>
        <taxon>Pseudomonadati</taxon>
        <taxon>Pseudomonadota</taxon>
        <taxon>Alphaproteobacteria</taxon>
        <taxon>Sphingomonadales</taxon>
        <taxon>Erythrobacteraceae</taxon>
        <taxon>Paraurantiacibacter</taxon>
    </lineage>
</organism>
<keyword evidence="4 8" id="KW-1133">Transmembrane helix</keyword>
<evidence type="ECO:0000313" key="10">
    <source>
        <dbReference type="EMBL" id="ANU07565.1"/>
    </source>
</evidence>
<evidence type="ECO:0000256" key="5">
    <source>
        <dbReference type="ARBA" id="ARBA00023098"/>
    </source>
</evidence>
<dbReference type="PANTHER" id="PTHR23063">
    <property type="entry name" value="PHOSPHOLIPID ACYLTRANSFERASE"/>
    <property type="match status" value="1"/>
</dbReference>